<dbReference type="Proteomes" id="UP000674084">
    <property type="component" value="Unassembled WGS sequence"/>
</dbReference>
<feature type="signal peptide" evidence="2">
    <location>
        <begin position="1"/>
        <end position="22"/>
    </location>
</feature>
<keyword evidence="2" id="KW-0732">Signal</keyword>
<sequence>MRLVAVLTVVAGFALMHAPQCADGMMPTVHLAATADLAMSDMAQPGHGNADSAGNHHPSAIMPGATTDAMGVAGHDDSTGRSALMTCMVLLVSMLGTLVMLRRSLIPLGTRILMRCGSRFRPRTPLRPSLIQLCILRT</sequence>
<proteinExistence type="predicted"/>
<keyword evidence="1" id="KW-1133">Transmembrane helix</keyword>
<feature type="chain" id="PRO_5047487521" evidence="2">
    <location>
        <begin position="23"/>
        <end position="138"/>
    </location>
</feature>
<comment type="caution">
    <text evidence="3">The sequence shown here is derived from an EMBL/GenBank/DDBJ whole genome shotgun (WGS) entry which is preliminary data.</text>
</comment>
<reference evidence="3 4" key="1">
    <citation type="submission" date="2021-04" db="EMBL/GenBank/DDBJ databases">
        <title>Whole-genome sequencing of Saccharopolyspora endophytica KCTC 19397.</title>
        <authorList>
            <person name="Ay H."/>
            <person name="Saygin H."/>
            <person name="Sahin N."/>
        </authorList>
    </citation>
    <scope>NUCLEOTIDE SEQUENCE [LARGE SCALE GENOMIC DNA]</scope>
    <source>
        <strain evidence="3 4">KCTC 19397</strain>
    </source>
</reference>
<protein>
    <submittedName>
        <fullName evidence="3">Uncharacterized protein</fullName>
    </submittedName>
</protein>
<evidence type="ECO:0000313" key="3">
    <source>
        <dbReference type="EMBL" id="MBQ0928654.1"/>
    </source>
</evidence>
<evidence type="ECO:0000256" key="1">
    <source>
        <dbReference type="SAM" id="Phobius"/>
    </source>
</evidence>
<dbReference type="EMBL" id="JAGPXE010000022">
    <property type="protein sequence ID" value="MBQ0928654.1"/>
    <property type="molecule type" value="Genomic_DNA"/>
</dbReference>
<name>A0ABS5DQQ7_9PSEU</name>
<organism evidence="3 4">
    <name type="scientific">Saccharopolyspora endophytica</name>
    <dbReference type="NCBI Taxonomy" id="543886"/>
    <lineage>
        <taxon>Bacteria</taxon>
        <taxon>Bacillati</taxon>
        <taxon>Actinomycetota</taxon>
        <taxon>Actinomycetes</taxon>
        <taxon>Pseudonocardiales</taxon>
        <taxon>Pseudonocardiaceae</taxon>
        <taxon>Saccharopolyspora</taxon>
    </lineage>
</organism>
<feature type="transmembrane region" description="Helical" evidence="1">
    <location>
        <begin position="83"/>
        <end position="101"/>
    </location>
</feature>
<gene>
    <name evidence="3" type="ORF">KBO27_32315</name>
</gene>
<keyword evidence="1" id="KW-0472">Membrane</keyword>
<evidence type="ECO:0000256" key="2">
    <source>
        <dbReference type="SAM" id="SignalP"/>
    </source>
</evidence>
<evidence type="ECO:0000313" key="4">
    <source>
        <dbReference type="Proteomes" id="UP000674084"/>
    </source>
</evidence>
<accession>A0ABS5DQQ7</accession>
<dbReference type="RefSeq" id="WP_210973660.1">
    <property type="nucleotide sequence ID" value="NZ_JAGPXE010000022.1"/>
</dbReference>
<keyword evidence="1" id="KW-0812">Transmembrane</keyword>
<keyword evidence="4" id="KW-1185">Reference proteome</keyword>